<protein>
    <recommendedName>
        <fullName evidence="1">Rubrerythrin diiron-binding domain-containing protein</fullName>
    </recommendedName>
</protein>
<gene>
    <name evidence="2" type="ORF">A3F86_04180</name>
</gene>
<dbReference type="InterPro" id="IPR009078">
    <property type="entry name" value="Ferritin-like_SF"/>
</dbReference>
<dbReference type="EMBL" id="METQ01000001">
    <property type="protein sequence ID" value="OGC10169.1"/>
    <property type="molecule type" value="Genomic_DNA"/>
</dbReference>
<dbReference type="AlphaFoldDB" id="A0A1F4RPW0"/>
<evidence type="ECO:0000313" key="3">
    <source>
        <dbReference type="Proteomes" id="UP000179095"/>
    </source>
</evidence>
<evidence type="ECO:0000313" key="2">
    <source>
        <dbReference type="EMBL" id="OGC10169.1"/>
    </source>
</evidence>
<feature type="domain" description="Rubrerythrin diiron-binding" evidence="1">
    <location>
        <begin position="9"/>
        <end position="154"/>
    </location>
</feature>
<dbReference type="SUPFAM" id="SSF47240">
    <property type="entry name" value="Ferritin-like"/>
    <property type="match status" value="1"/>
</dbReference>
<dbReference type="InterPro" id="IPR003251">
    <property type="entry name" value="Rr_diiron-bd_dom"/>
</dbReference>
<name>A0A1F4RPW0_UNCSA</name>
<dbReference type="CDD" id="cd01045">
    <property type="entry name" value="Ferritin_like_AB"/>
    <property type="match status" value="1"/>
</dbReference>
<dbReference type="Gene3D" id="1.20.1260.10">
    <property type="match status" value="1"/>
</dbReference>
<dbReference type="Proteomes" id="UP000179095">
    <property type="component" value="Unassembled WGS sequence"/>
</dbReference>
<comment type="caution">
    <text evidence="2">The sequence shown here is derived from an EMBL/GenBank/DDBJ whole genome shotgun (WGS) entry which is preliminary data.</text>
</comment>
<proteinExistence type="predicted"/>
<reference evidence="2 3" key="1">
    <citation type="journal article" date="2016" name="Nat. Commun.">
        <title>Thousands of microbial genomes shed light on interconnected biogeochemical processes in an aquifer system.</title>
        <authorList>
            <person name="Anantharaman K."/>
            <person name="Brown C.T."/>
            <person name="Hug L.A."/>
            <person name="Sharon I."/>
            <person name="Castelle C.J."/>
            <person name="Probst A.J."/>
            <person name="Thomas B.C."/>
            <person name="Singh A."/>
            <person name="Wilkins M.J."/>
            <person name="Karaoz U."/>
            <person name="Brodie E.L."/>
            <person name="Williams K.H."/>
            <person name="Hubbard S.S."/>
            <person name="Banfield J.F."/>
        </authorList>
    </citation>
    <scope>NUCLEOTIDE SEQUENCE [LARGE SCALE GENOMIC DNA]</scope>
</reference>
<organism evidence="2 3">
    <name type="scientific">candidate division WOR-1 bacterium RIFCSPLOWO2_12_FULL_45_9</name>
    <dbReference type="NCBI Taxonomy" id="1802568"/>
    <lineage>
        <taxon>Bacteria</taxon>
        <taxon>Bacillati</taxon>
        <taxon>Saganbacteria</taxon>
    </lineage>
</organism>
<dbReference type="STRING" id="1802568.A3F86_04180"/>
<dbReference type="GO" id="GO:0016491">
    <property type="term" value="F:oxidoreductase activity"/>
    <property type="evidence" value="ECO:0007669"/>
    <property type="project" value="InterPro"/>
</dbReference>
<evidence type="ECO:0000259" key="1">
    <source>
        <dbReference type="Pfam" id="PF02915"/>
    </source>
</evidence>
<sequence length="176" mass="20267">MNDLIANTKLAIELEKKGYDFYSQTAAKTNNPLAVSTLTSLAERELEHLNRIKEFYQNLSGEKKLPGDWLKGVVVSPTKEQLLKNILLKLKKSLKKKFETQADINAAYKIAEGLERDSYNLYNKIAKASHDKIAKKFFAALAQEENEHYSILEETLQYLNNPGDWFKKEERWIVEG</sequence>
<dbReference type="Pfam" id="PF02915">
    <property type="entry name" value="Rubrerythrin"/>
    <property type="match status" value="1"/>
</dbReference>
<dbReference type="InterPro" id="IPR012347">
    <property type="entry name" value="Ferritin-like"/>
</dbReference>
<dbReference type="PANTHER" id="PTHR33531:SF7">
    <property type="entry name" value="HYPOTHETICAL MEMBRANE PROTEIN, CONSERVED"/>
    <property type="match status" value="1"/>
</dbReference>
<dbReference type="GO" id="GO:0046872">
    <property type="term" value="F:metal ion binding"/>
    <property type="evidence" value="ECO:0007669"/>
    <property type="project" value="InterPro"/>
</dbReference>
<dbReference type="PANTHER" id="PTHR33531">
    <property type="entry name" value="RUBRERYTHRIN SUBFAMILY"/>
    <property type="match status" value="1"/>
</dbReference>
<accession>A0A1F4RPW0</accession>